<name>A0ABM1K045_GEKJA</name>
<dbReference type="Gene3D" id="1.20.1070.10">
    <property type="entry name" value="Rhodopsin 7-helix transmembrane proteins"/>
    <property type="match status" value="1"/>
</dbReference>
<feature type="transmembrane region" description="Helical" evidence="5">
    <location>
        <begin position="142"/>
        <end position="168"/>
    </location>
</feature>
<evidence type="ECO:0000259" key="6">
    <source>
        <dbReference type="PROSITE" id="PS50262"/>
    </source>
</evidence>
<dbReference type="PANTHER" id="PTHR15573">
    <property type="entry name" value="G-PROTEIN COUPLED RECEPTOR 160-RELATED"/>
    <property type="match status" value="1"/>
</dbReference>
<evidence type="ECO:0000256" key="3">
    <source>
        <dbReference type="ARBA" id="ARBA00022989"/>
    </source>
</evidence>
<evidence type="ECO:0000256" key="4">
    <source>
        <dbReference type="ARBA" id="ARBA00023136"/>
    </source>
</evidence>
<evidence type="ECO:0000256" key="2">
    <source>
        <dbReference type="ARBA" id="ARBA00022692"/>
    </source>
</evidence>
<evidence type="ECO:0000256" key="1">
    <source>
        <dbReference type="ARBA" id="ARBA00004370"/>
    </source>
</evidence>
<dbReference type="PROSITE" id="PS50262">
    <property type="entry name" value="G_PROTEIN_RECEP_F1_2"/>
    <property type="match status" value="1"/>
</dbReference>
<dbReference type="RefSeq" id="XP_015267082.1">
    <property type="nucleotide sequence ID" value="XM_015411596.1"/>
</dbReference>
<feature type="transmembrane region" description="Helical" evidence="5">
    <location>
        <begin position="30"/>
        <end position="48"/>
    </location>
</feature>
<organism evidence="7 8">
    <name type="scientific">Gekko japonicus</name>
    <name type="common">Schlegel's Japanese gecko</name>
    <dbReference type="NCBI Taxonomy" id="146911"/>
    <lineage>
        <taxon>Eukaryota</taxon>
        <taxon>Metazoa</taxon>
        <taxon>Chordata</taxon>
        <taxon>Craniata</taxon>
        <taxon>Vertebrata</taxon>
        <taxon>Euteleostomi</taxon>
        <taxon>Lepidosauria</taxon>
        <taxon>Squamata</taxon>
        <taxon>Bifurcata</taxon>
        <taxon>Gekkota</taxon>
        <taxon>Gekkonidae</taxon>
        <taxon>Gekkoninae</taxon>
        <taxon>Gekko</taxon>
    </lineage>
</organism>
<keyword evidence="2 5" id="KW-0812">Transmembrane</keyword>
<comment type="subcellular location">
    <subcellularLocation>
        <location evidence="1">Membrane</location>
    </subcellularLocation>
</comment>
<feature type="transmembrane region" description="Helical" evidence="5">
    <location>
        <begin position="60"/>
        <end position="84"/>
    </location>
</feature>
<feature type="transmembrane region" description="Helical" evidence="5">
    <location>
        <begin position="96"/>
        <end position="121"/>
    </location>
</feature>
<dbReference type="InterPro" id="IPR042353">
    <property type="entry name" value="GPR160"/>
</dbReference>
<keyword evidence="3 5" id="KW-1133">Transmembrane helix</keyword>
<keyword evidence="4 5" id="KW-0472">Membrane</keyword>
<evidence type="ECO:0000313" key="8">
    <source>
        <dbReference type="RefSeq" id="XP_015267082.1"/>
    </source>
</evidence>
<feature type="transmembrane region" description="Helical" evidence="5">
    <location>
        <begin position="188"/>
        <end position="207"/>
    </location>
</feature>
<accession>A0ABM1K045</accession>
<feature type="transmembrane region" description="Helical" evidence="5">
    <location>
        <begin position="281"/>
        <end position="298"/>
    </location>
</feature>
<proteinExistence type="predicted"/>
<dbReference type="Proteomes" id="UP000694871">
    <property type="component" value="Unplaced"/>
</dbReference>
<dbReference type="GeneID" id="107110790"/>
<evidence type="ECO:0000313" key="7">
    <source>
        <dbReference type="Proteomes" id="UP000694871"/>
    </source>
</evidence>
<keyword evidence="7" id="KW-1185">Reference proteome</keyword>
<dbReference type="InterPro" id="IPR017452">
    <property type="entry name" value="GPCR_Rhodpsn_7TM"/>
</dbReference>
<dbReference type="PANTHER" id="PTHR15573:SF0">
    <property type="entry name" value="G-PROTEIN COUPLED RECEPTOR 160-RELATED"/>
    <property type="match status" value="1"/>
</dbReference>
<evidence type="ECO:0000256" key="5">
    <source>
        <dbReference type="SAM" id="Phobius"/>
    </source>
</evidence>
<keyword evidence="8" id="KW-0675">Receptor</keyword>
<reference evidence="8" key="1">
    <citation type="submission" date="2025-08" db="UniProtKB">
        <authorList>
            <consortium name="RefSeq"/>
        </authorList>
    </citation>
    <scope>IDENTIFICATION</scope>
</reference>
<dbReference type="SUPFAM" id="SSF81321">
    <property type="entry name" value="Family A G protein-coupled receptor-like"/>
    <property type="match status" value="1"/>
</dbReference>
<feature type="transmembrane region" description="Helical" evidence="5">
    <location>
        <begin position="248"/>
        <end position="269"/>
    </location>
</feature>
<sequence length="343" mass="39847">MPMGMAVMFWENGSFLHFRYGCIFHPSEPTTALLLIMLGKVLLNLFLLRIRRQTLRGSFMVHFCTSLAMLDLVLLVTMFFIFYFQDFMLLGIRFTTYHICLLAQIMAITYGILHYPIALMAGLDYYLTITRATSSNVCRRSLYTVAVVLTWILVLCYVLTLPSNVIGLDKNLHNSGYQCPFYISSQSYWLSLGMLSIICMVFVLCWSEVREMAQPMKLILYKSETVLFFPHGPDCSPRDCARHFLTRLLVCFVGNWAPFVFLQMLIVLLDVQIPAYIEMNVPWLYFINSFLIAAAYWIRRRQIELTEELWSVDPFVSWKFCFVPFHSQNADEAQKPTSEIVIC</sequence>
<feature type="domain" description="G-protein coupled receptors family 1 profile" evidence="6">
    <location>
        <begin position="39"/>
        <end position="296"/>
    </location>
</feature>
<protein>
    <submittedName>
        <fullName evidence="8">Probable G-protein coupled receptor 160</fullName>
    </submittedName>
</protein>
<gene>
    <name evidence="8" type="primary">GPR160</name>
</gene>